<evidence type="ECO:0000313" key="3">
    <source>
        <dbReference type="Proteomes" id="UP000011531"/>
    </source>
</evidence>
<comment type="caution">
    <text evidence="2">The sequence shown here is derived from an EMBL/GenBank/DDBJ whole genome shotgun (WGS) entry which is preliminary data.</text>
</comment>
<dbReference type="RefSeq" id="WP_008424084.1">
    <property type="nucleotide sequence ID" value="NZ_AOIA01000116.1"/>
</dbReference>
<keyword evidence="1" id="KW-0472">Membrane</keyword>
<feature type="transmembrane region" description="Helical" evidence="1">
    <location>
        <begin position="6"/>
        <end position="29"/>
    </location>
</feature>
<gene>
    <name evidence="2" type="ORF">C492_13014</name>
</gene>
<dbReference type="Proteomes" id="UP000011531">
    <property type="component" value="Unassembled WGS sequence"/>
</dbReference>
<dbReference type="PATRIC" id="fig|1227498.3.peg.2527"/>
<dbReference type="EMBL" id="AOIA01000116">
    <property type="protein sequence ID" value="ELY57843.1"/>
    <property type="molecule type" value="Genomic_DNA"/>
</dbReference>
<dbReference type="AlphaFoldDB" id="L9XB47"/>
<proteinExistence type="predicted"/>
<evidence type="ECO:0000256" key="1">
    <source>
        <dbReference type="SAM" id="Phobius"/>
    </source>
</evidence>
<accession>L9XB47</accession>
<dbReference type="STRING" id="1227498.C492_13014"/>
<organism evidence="2 3">
    <name type="scientific">Natronococcus jeotgali DSM 18795</name>
    <dbReference type="NCBI Taxonomy" id="1227498"/>
    <lineage>
        <taxon>Archaea</taxon>
        <taxon>Methanobacteriati</taxon>
        <taxon>Methanobacteriota</taxon>
        <taxon>Stenosarchaea group</taxon>
        <taxon>Halobacteria</taxon>
        <taxon>Halobacteriales</taxon>
        <taxon>Natrialbaceae</taxon>
        <taxon>Natronococcus</taxon>
    </lineage>
</organism>
<sequence length="48" mass="5849">MLENSSVNLVWLFGPFAAYLVMLGVYYVWEGRREKRLRRRYEEAEHGR</sequence>
<keyword evidence="1" id="KW-1133">Transmembrane helix</keyword>
<protein>
    <submittedName>
        <fullName evidence="2">Uncharacterized protein</fullName>
    </submittedName>
</protein>
<name>L9XB47_9EURY</name>
<keyword evidence="1" id="KW-0812">Transmembrane</keyword>
<keyword evidence="3" id="KW-1185">Reference proteome</keyword>
<reference evidence="2 3" key="1">
    <citation type="journal article" date="2014" name="PLoS Genet.">
        <title>Phylogenetically driven sequencing of extremely halophilic archaea reveals strategies for static and dynamic osmo-response.</title>
        <authorList>
            <person name="Becker E.A."/>
            <person name="Seitzer P.M."/>
            <person name="Tritt A."/>
            <person name="Larsen D."/>
            <person name="Krusor M."/>
            <person name="Yao A.I."/>
            <person name="Wu D."/>
            <person name="Madern D."/>
            <person name="Eisen J.A."/>
            <person name="Darling A.E."/>
            <person name="Facciotti M.T."/>
        </authorList>
    </citation>
    <scope>NUCLEOTIDE SEQUENCE [LARGE SCALE GENOMIC DNA]</scope>
    <source>
        <strain evidence="2 3">DSM 18795</strain>
    </source>
</reference>
<evidence type="ECO:0000313" key="2">
    <source>
        <dbReference type="EMBL" id="ELY57843.1"/>
    </source>
</evidence>